<keyword evidence="2" id="KW-0238">DNA-binding</keyword>
<dbReference type="PANTHER" id="PTHR43132">
    <property type="entry name" value="ARSENICAL RESISTANCE OPERON REPRESSOR ARSR-RELATED"/>
    <property type="match status" value="1"/>
</dbReference>
<dbReference type="PANTHER" id="PTHR43132:SF9">
    <property type="entry name" value="ARSR FAMILY TRANSCRIPTIONAL REGULATORY PROTEIN"/>
    <property type="match status" value="1"/>
</dbReference>
<name>A0A644UHY4_9ZZZZ</name>
<protein>
    <submittedName>
        <fullName evidence="5">Putative HTH-type transcriptional regulator</fullName>
    </submittedName>
</protein>
<dbReference type="InterPro" id="IPR001845">
    <property type="entry name" value="HTH_ArsR_DNA-bd_dom"/>
</dbReference>
<dbReference type="Gene3D" id="1.10.10.10">
    <property type="entry name" value="Winged helix-like DNA-binding domain superfamily/Winged helix DNA-binding domain"/>
    <property type="match status" value="1"/>
</dbReference>
<feature type="domain" description="HTH arsR-type" evidence="4">
    <location>
        <begin position="8"/>
        <end position="109"/>
    </location>
</feature>
<accession>A0A644UHY4</accession>
<gene>
    <name evidence="5" type="ORF">SDC9_24486</name>
</gene>
<evidence type="ECO:0000256" key="1">
    <source>
        <dbReference type="ARBA" id="ARBA00023015"/>
    </source>
</evidence>
<dbReference type="SUPFAM" id="SSF46785">
    <property type="entry name" value="Winged helix' DNA-binding domain"/>
    <property type="match status" value="1"/>
</dbReference>
<dbReference type="InterPro" id="IPR036390">
    <property type="entry name" value="WH_DNA-bd_sf"/>
</dbReference>
<dbReference type="GO" id="GO:0003700">
    <property type="term" value="F:DNA-binding transcription factor activity"/>
    <property type="evidence" value="ECO:0007669"/>
    <property type="project" value="InterPro"/>
</dbReference>
<proteinExistence type="predicted"/>
<keyword evidence="1" id="KW-0805">Transcription regulation</keyword>
<comment type="caution">
    <text evidence="5">The sequence shown here is derived from an EMBL/GenBank/DDBJ whole genome shotgun (WGS) entry which is preliminary data.</text>
</comment>
<organism evidence="5">
    <name type="scientific">bioreactor metagenome</name>
    <dbReference type="NCBI Taxonomy" id="1076179"/>
    <lineage>
        <taxon>unclassified sequences</taxon>
        <taxon>metagenomes</taxon>
        <taxon>ecological metagenomes</taxon>
    </lineage>
</organism>
<dbReference type="Pfam" id="PF01022">
    <property type="entry name" value="HTH_5"/>
    <property type="match status" value="1"/>
</dbReference>
<evidence type="ECO:0000259" key="4">
    <source>
        <dbReference type="PROSITE" id="PS50987"/>
    </source>
</evidence>
<dbReference type="CDD" id="cd00090">
    <property type="entry name" value="HTH_ARSR"/>
    <property type="match status" value="1"/>
</dbReference>
<evidence type="ECO:0000313" key="5">
    <source>
        <dbReference type="EMBL" id="MPL78616.1"/>
    </source>
</evidence>
<dbReference type="InterPro" id="IPR011991">
    <property type="entry name" value="ArsR-like_HTH"/>
</dbReference>
<dbReference type="EMBL" id="VSSQ01000118">
    <property type="protein sequence ID" value="MPL78616.1"/>
    <property type="molecule type" value="Genomic_DNA"/>
</dbReference>
<dbReference type="InterPro" id="IPR036388">
    <property type="entry name" value="WH-like_DNA-bd_sf"/>
</dbReference>
<dbReference type="PROSITE" id="PS50987">
    <property type="entry name" value="HTH_ARSR_2"/>
    <property type="match status" value="1"/>
</dbReference>
<dbReference type="SMART" id="SM00418">
    <property type="entry name" value="HTH_ARSR"/>
    <property type="match status" value="1"/>
</dbReference>
<dbReference type="InterPro" id="IPR051011">
    <property type="entry name" value="Metal_resp_trans_reg"/>
</dbReference>
<evidence type="ECO:0000256" key="3">
    <source>
        <dbReference type="ARBA" id="ARBA00023163"/>
    </source>
</evidence>
<dbReference type="GO" id="GO:0003677">
    <property type="term" value="F:DNA binding"/>
    <property type="evidence" value="ECO:0007669"/>
    <property type="project" value="UniProtKB-KW"/>
</dbReference>
<reference evidence="5" key="1">
    <citation type="submission" date="2019-08" db="EMBL/GenBank/DDBJ databases">
        <authorList>
            <person name="Kucharzyk K."/>
            <person name="Murdoch R.W."/>
            <person name="Higgins S."/>
            <person name="Loffler F."/>
        </authorList>
    </citation>
    <scope>NUCLEOTIDE SEQUENCE</scope>
</reference>
<keyword evidence="3" id="KW-0804">Transcription</keyword>
<dbReference type="NCBIfam" id="NF033788">
    <property type="entry name" value="HTH_metalloreg"/>
    <property type="match status" value="1"/>
</dbReference>
<dbReference type="AlphaFoldDB" id="A0A644UHY4"/>
<dbReference type="PRINTS" id="PR00778">
    <property type="entry name" value="HTHARSR"/>
</dbReference>
<evidence type="ECO:0000256" key="2">
    <source>
        <dbReference type="ARBA" id="ARBA00023125"/>
    </source>
</evidence>
<sequence>MRTVSDIIDPAQLQRETAIFKALSSEARLAIIYALKGGEKSVGELVEMLGLLECACSVERTNISKHLAVLKEAGIVCCRDEGLKRIYSLALPCLASVFDCVGAALGSTGTDLSSGPCGCRGGQSAKMGNKWTQ</sequence>